<dbReference type="InterPro" id="IPR000192">
    <property type="entry name" value="Aminotrans_V_dom"/>
</dbReference>
<keyword evidence="8 11" id="KW-0718">Serine biosynthesis</keyword>
<feature type="domain" description="Aminotransferase class V" evidence="12">
    <location>
        <begin position="6"/>
        <end position="351"/>
    </location>
</feature>
<feature type="binding site" evidence="11">
    <location>
        <position position="154"/>
    </location>
    <ligand>
        <name>pyridoxal 5'-phosphate</name>
        <dbReference type="ChEBI" id="CHEBI:597326"/>
    </ligand>
</feature>
<evidence type="ECO:0000256" key="2">
    <source>
        <dbReference type="ARBA" id="ARBA00005099"/>
    </source>
</evidence>
<dbReference type="EC" id="2.6.1.52" evidence="11"/>
<comment type="subcellular location">
    <subcellularLocation>
        <location evidence="11">Cytoplasm</location>
    </subcellularLocation>
</comment>
<keyword evidence="14" id="KW-1185">Reference proteome</keyword>
<keyword evidence="4 11" id="KW-0032">Aminotransferase</keyword>
<dbReference type="HAMAP" id="MF_00160">
    <property type="entry name" value="SerC_aminotrans_5"/>
    <property type="match status" value="1"/>
</dbReference>
<dbReference type="AlphaFoldDB" id="A0A3Q8S8T9"/>
<dbReference type="InterPro" id="IPR015422">
    <property type="entry name" value="PyrdxlP-dep_Trfase_small"/>
</dbReference>
<sequence>MEMNQVYNFNAGPAGLPGEVMHQVQEELLDLQGTGLSVLEISHRSKEYEQINDETQQLLKELLHIPSSYEVMFMQGGASTQFAMVPMNFLTAGHVASYIHSGTWSGKAIAEARKMGDTAIAASSEAEHFTKVPDLQGMMLHPETAYVHLTSNETIAGTQYRNFADPGEVPLIADMSSDILSRPVDVSNFALIYAGAQKNLGPSGVTVVIANRELLSRIPANIPDIMNYRIHANSRSLYNTPPVFAVYMVNLVLKWIRNNGGVKGMERRNRLKADLLYSTIDHSGGFYDGLAHKDSRSLMNATFRVMNDELELRFLQEAEQNGFVGLRGHRDAGHLRASIYNAVTYEQCKALADFMVDFQRRFG</sequence>
<dbReference type="PANTHER" id="PTHR43247:SF1">
    <property type="entry name" value="PHOSPHOSERINE AMINOTRANSFERASE"/>
    <property type="match status" value="1"/>
</dbReference>
<reference evidence="13 14" key="1">
    <citation type="submission" date="2018-11" db="EMBL/GenBank/DDBJ databases">
        <title>Genome sequencing of Paenibacillus lentus DSM25539(T).</title>
        <authorList>
            <person name="Kook J.-K."/>
            <person name="Park S.-N."/>
            <person name="Lim Y.K."/>
        </authorList>
    </citation>
    <scope>NUCLEOTIDE SEQUENCE [LARGE SCALE GENOMIC DNA]</scope>
    <source>
        <strain evidence="13 14">DSM 25539</strain>
    </source>
</reference>
<gene>
    <name evidence="11 13" type="primary">serC</name>
    <name evidence="13" type="ORF">EIM92_01850</name>
</gene>
<protein>
    <recommendedName>
        <fullName evidence="11">Phosphoserine aminotransferase</fullName>
        <ecNumber evidence="11">2.6.1.52</ecNumber>
    </recommendedName>
    <alternativeName>
        <fullName evidence="11">Phosphohydroxythreonine aminotransferase</fullName>
        <shortName evidence="11">PSAT</shortName>
    </alternativeName>
</protein>
<evidence type="ECO:0000256" key="3">
    <source>
        <dbReference type="ARBA" id="ARBA00006904"/>
    </source>
</evidence>
<comment type="function">
    <text evidence="1 11">Catalyzes the reversible conversion of 3-phosphohydroxypyruvate to phosphoserine and of 3-hydroxy-2-oxo-4-phosphonooxybutanoate to phosphohydroxythreonine.</text>
</comment>
<feature type="binding site" evidence="11">
    <location>
        <position position="197"/>
    </location>
    <ligand>
        <name>pyridoxal 5'-phosphate</name>
        <dbReference type="ChEBI" id="CHEBI:597326"/>
    </ligand>
</feature>
<dbReference type="EMBL" id="CP034248">
    <property type="protein sequence ID" value="AZK45091.1"/>
    <property type="molecule type" value="Genomic_DNA"/>
</dbReference>
<evidence type="ECO:0000259" key="12">
    <source>
        <dbReference type="Pfam" id="PF00266"/>
    </source>
</evidence>
<dbReference type="Proteomes" id="UP000273145">
    <property type="component" value="Chromosome"/>
</dbReference>
<feature type="binding site" evidence="11">
    <location>
        <position position="174"/>
    </location>
    <ligand>
        <name>pyridoxal 5'-phosphate</name>
        <dbReference type="ChEBI" id="CHEBI:597326"/>
    </ligand>
</feature>
<dbReference type="Gene3D" id="3.40.640.10">
    <property type="entry name" value="Type I PLP-dependent aspartate aminotransferase-like (Major domain)"/>
    <property type="match status" value="1"/>
</dbReference>
<dbReference type="Gene3D" id="3.90.1150.10">
    <property type="entry name" value="Aspartate Aminotransferase, domain 1"/>
    <property type="match status" value="1"/>
</dbReference>
<comment type="similarity">
    <text evidence="3 11">Belongs to the class-V pyridoxal-phosphate-dependent aminotransferase family. SerC subfamily.</text>
</comment>
<keyword evidence="6 11" id="KW-0808">Transferase</keyword>
<keyword evidence="5 11" id="KW-0028">Amino-acid biosynthesis</keyword>
<keyword evidence="7 11" id="KW-0663">Pyridoxal phosphate</keyword>
<comment type="catalytic activity">
    <reaction evidence="9 11">
        <text>4-(phosphooxy)-L-threonine + 2-oxoglutarate = (R)-3-hydroxy-2-oxo-4-phosphooxybutanoate + L-glutamate</text>
        <dbReference type="Rhea" id="RHEA:16573"/>
        <dbReference type="ChEBI" id="CHEBI:16810"/>
        <dbReference type="ChEBI" id="CHEBI:29985"/>
        <dbReference type="ChEBI" id="CHEBI:58452"/>
        <dbReference type="ChEBI" id="CHEBI:58538"/>
        <dbReference type="EC" id="2.6.1.52"/>
    </reaction>
</comment>
<dbReference type="FunFam" id="3.90.1150.10:FF:000006">
    <property type="entry name" value="Phosphoserine aminotransferase"/>
    <property type="match status" value="1"/>
</dbReference>
<accession>A0A3Q8S8T9</accession>
<comment type="subunit">
    <text evidence="11">Homodimer.</text>
</comment>
<evidence type="ECO:0000256" key="7">
    <source>
        <dbReference type="ARBA" id="ARBA00022898"/>
    </source>
</evidence>
<dbReference type="GO" id="GO:0005737">
    <property type="term" value="C:cytoplasm"/>
    <property type="evidence" value="ECO:0007669"/>
    <property type="project" value="UniProtKB-SubCell"/>
</dbReference>
<dbReference type="OrthoDB" id="9809412at2"/>
<evidence type="ECO:0000256" key="6">
    <source>
        <dbReference type="ARBA" id="ARBA00022679"/>
    </source>
</evidence>
<comment type="cofactor">
    <cofactor evidence="11">
        <name>pyridoxal 5'-phosphate</name>
        <dbReference type="ChEBI" id="CHEBI:597326"/>
    </cofactor>
    <text evidence="11">Binds 1 pyridoxal phosphate per subunit.</text>
</comment>
<feature type="modified residue" description="N6-(pyridoxal phosphate)lysine" evidence="11">
    <location>
        <position position="198"/>
    </location>
</feature>
<proteinExistence type="inferred from homology"/>
<keyword evidence="11" id="KW-0963">Cytoplasm</keyword>
<comment type="catalytic activity">
    <reaction evidence="10 11">
        <text>O-phospho-L-serine + 2-oxoglutarate = 3-phosphooxypyruvate + L-glutamate</text>
        <dbReference type="Rhea" id="RHEA:14329"/>
        <dbReference type="ChEBI" id="CHEBI:16810"/>
        <dbReference type="ChEBI" id="CHEBI:18110"/>
        <dbReference type="ChEBI" id="CHEBI:29985"/>
        <dbReference type="ChEBI" id="CHEBI:57524"/>
        <dbReference type="EC" id="2.6.1.52"/>
    </reaction>
</comment>
<feature type="binding site" evidence="11">
    <location>
        <position position="44"/>
    </location>
    <ligand>
        <name>L-glutamate</name>
        <dbReference type="ChEBI" id="CHEBI:29985"/>
    </ligand>
</feature>
<feature type="binding site" evidence="11">
    <location>
        <begin position="239"/>
        <end position="240"/>
    </location>
    <ligand>
        <name>pyridoxal 5'-phosphate</name>
        <dbReference type="ChEBI" id="CHEBI:597326"/>
    </ligand>
</feature>
<dbReference type="NCBIfam" id="TIGR01364">
    <property type="entry name" value="serC_1"/>
    <property type="match status" value="1"/>
</dbReference>
<comment type="pathway">
    <text evidence="2 11">Amino-acid biosynthesis; L-serine biosynthesis; L-serine from 3-phospho-D-glycerate: step 2/3.</text>
</comment>
<dbReference type="InterPro" id="IPR022278">
    <property type="entry name" value="Pser_aminoTfrase"/>
</dbReference>
<dbReference type="KEGG" id="plen:EIM92_01850"/>
<comment type="caution">
    <text evidence="11">Lacks conserved residue(s) required for the propagation of feature annotation.</text>
</comment>
<evidence type="ECO:0000256" key="8">
    <source>
        <dbReference type="ARBA" id="ARBA00023299"/>
    </source>
</evidence>
<dbReference type="InterPro" id="IPR015421">
    <property type="entry name" value="PyrdxlP-dep_Trfase_major"/>
</dbReference>
<evidence type="ECO:0000256" key="10">
    <source>
        <dbReference type="ARBA" id="ARBA00049007"/>
    </source>
</evidence>
<dbReference type="SUPFAM" id="SSF53383">
    <property type="entry name" value="PLP-dependent transferases"/>
    <property type="match status" value="1"/>
</dbReference>
<evidence type="ECO:0000256" key="9">
    <source>
        <dbReference type="ARBA" id="ARBA00047630"/>
    </source>
</evidence>
<organism evidence="13 14">
    <name type="scientific">Paenibacillus lentus</name>
    <dbReference type="NCBI Taxonomy" id="1338368"/>
    <lineage>
        <taxon>Bacteria</taxon>
        <taxon>Bacillati</taxon>
        <taxon>Bacillota</taxon>
        <taxon>Bacilli</taxon>
        <taxon>Bacillales</taxon>
        <taxon>Paenibacillaceae</taxon>
        <taxon>Paenibacillus</taxon>
    </lineage>
</organism>
<dbReference type="PANTHER" id="PTHR43247">
    <property type="entry name" value="PHOSPHOSERINE AMINOTRANSFERASE"/>
    <property type="match status" value="1"/>
</dbReference>
<dbReference type="UniPathway" id="UPA00135">
    <property type="reaction ID" value="UER00197"/>
</dbReference>
<dbReference type="FunFam" id="3.40.640.10:FF:000010">
    <property type="entry name" value="Phosphoserine aminotransferase"/>
    <property type="match status" value="1"/>
</dbReference>
<evidence type="ECO:0000313" key="13">
    <source>
        <dbReference type="EMBL" id="AZK45091.1"/>
    </source>
</evidence>
<evidence type="ECO:0000256" key="5">
    <source>
        <dbReference type="ARBA" id="ARBA00022605"/>
    </source>
</evidence>
<dbReference type="InterPro" id="IPR015424">
    <property type="entry name" value="PyrdxlP-dep_Trfase"/>
</dbReference>
<feature type="binding site" evidence="11">
    <location>
        <position position="104"/>
    </location>
    <ligand>
        <name>pyridoxal 5'-phosphate</name>
        <dbReference type="ChEBI" id="CHEBI:597326"/>
    </ligand>
</feature>
<evidence type="ECO:0000256" key="4">
    <source>
        <dbReference type="ARBA" id="ARBA00022576"/>
    </source>
</evidence>
<dbReference type="GO" id="GO:0006564">
    <property type="term" value="P:L-serine biosynthetic process"/>
    <property type="evidence" value="ECO:0007669"/>
    <property type="project" value="UniProtKB-UniRule"/>
</dbReference>
<dbReference type="GO" id="GO:0030170">
    <property type="term" value="F:pyridoxal phosphate binding"/>
    <property type="evidence" value="ECO:0007669"/>
    <property type="project" value="UniProtKB-UniRule"/>
</dbReference>
<dbReference type="NCBIfam" id="NF003764">
    <property type="entry name" value="PRK05355.1"/>
    <property type="match status" value="1"/>
</dbReference>
<evidence type="ECO:0000256" key="11">
    <source>
        <dbReference type="HAMAP-Rule" id="MF_00160"/>
    </source>
</evidence>
<feature type="binding site" evidence="11">
    <location>
        <begin position="78"/>
        <end position="79"/>
    </location>
    <ligand>
        <name>pyridoxal 5'-phosphate</name>
        <dbReference type="ChEBI" id="CHEBI:597326"/>
    </ligand>
</feature>
<name>A0A3Q8S8T9_9BACL</name>
<dbReference type="GO" id="GO:0004648">
    <property type="term" value="F:O-phospho-L-serine:2-oxoglutarate aminotransferase activity"/>
    <property type="evidence" value="ECO:0007669"/>
    <property type="project" value="UniProtKB-UniRule"/>
</dbReference>
<dbReference type="Pfam" id="PF00266">
    <property type="entry name" value="Aminotran_5"/>
    <property type="match status" value="1"/>
</dbReference>
<evidence type="ECO:0000256" key="1">
    <source>
        <dbReference type="ARBA" id="ARBA00003483"/>
    </source>
</evidence>
<dbReference type="PIRSF" id="PIRSF000525">
    <property type="entry name" value="SerC"/>
    <property type="match status" value="1"/>
</dbReference>
<evidence type="ECO:0000313" key="14">
    <source>
        <dbReference type="Proteomes" id="UP000273145"/>
    </source>
</evidence>